<sequence>MNEKTLKGIIESICVRLEINSKICEELKADNLIIIQQLKELFPNKYYYGIILENENPISEEQLAKDYNFEVATFKDLLSNLGIVNKTKNYYILAEKYQGCNYIKSELKDNEIISYWTQKGRLFIYDFLKQKGILPTIEKENIDKE</sequence>
<dbReference type="Proteomes" id="UP000292160">
    <property type="component" value="Segment"/>
</dbReference>
<reference evidence="2 3" key="1">
    <citation type="submission" date="2019-02" db="EMBL/GenBank/DDBJ databases">
        <title>Genomic, morphological and functional characterisation of novel bacteriophage Fnu1 capable of disrupt Fusobacterium nucleatum biofilm.</title>
        <authorList>
            <person name="Kabwe M."/>
            <person name="Brown T.L."/>
            <person name="Dashper S."/>
            <person name="Speirs L."/>
            <person name="Ku H."/>
            <person name="Petrovski S."/>
            <person name="Chan H.T."/>
            <person name="Lock P."/>
            <person name="Tucci J."/>
        </authorList>
    </citation>
    <scope>NUCLEOTIDE SEQUENCE [LARGE SCALE GENOMIC DNA]</scope>
</reference>
<keyword evidence="3" id="KW-1185">Reference proteome</keyword>
<evidence type="ECO:0000259" key="1">
    <source>
        <dbReference type="Pfam" id="PF03374"/>
    </source>
</evidence>
<dbReference type="InterPro" id="IPR005039">
    <property type="entry name" value="Ant_C"/>
</dbReference>
<protein>
    <submittedName>
        <fullName evidence="2">Antirepressor</fullName>
    </submittedName>
</protein>
<dbReference type="KEGG" id="vg:65071940"/>
<feature type="domain" description="Antirepressor protein C-terminal" evidence="1">
    <location>
        <begin position="36"/>
        <end position="130"/>
    </location>
</feature>
<proteinExistence type="predicted"/>
<evidence type="ECO:0000313" key="2">
    <source>
        <dbReference type="EMBL" id="QBJ04147.1"/>
    </source>
</evidence>
<dbReference type="RefSeq" id="YP_010082932.1">
    <property type="nucleotide sequence ID" value="NC_055035.1"/>
</dbReference>
<accession>A0A481W5J9</accession>
<dbReference type="Pfam" id="PF03374">
    <property type="entry name" value="ANT"/>
    <property type="match status" value="1"/>
</dbReference>
<name>A0A481W5J9_9CAUD</name>
<organism evidence="2 3">
    <name type="scientific">Fusobacterium phage Fnu1</name>
    <dbReference type="NCBI Taxonomy" id="2530024"/>
    <lineage>
        <taxon>Viruses</taxon>
        <taxon>Duplodnaviria</taxon>
        <taxon>Heunggongvirae</taxon>
        <taxon>Uroviricota</taxon>
        <taxon>Caudoviricetes</taxon>
        <taxon>Latrobevirus</taxon>
        <taxon>Latrobevirus FNU1</taxon>
    </lineage>
</organism>
<dbReference type="GeneID" id="65071940"/>
<evidence type="ECO:0000313" key="3">
    <source>
        <dbReference type="Proteomes" id="UP000292160"/>
    </source>
</evidence>
<dbReference type="EMBL" id="MK554696">
    <property type="protein sequence ID" value="QBJ04147.1"/>
    <property type="molecule type" value="Genomic_DNA"/>
</dbReference>
<dbReference type="GO" id="GO:0003677">
    <property type="term" value="F:DNA binding"/>
    <property type="evidence" value="ECO:0007669"/>
    <property type="project" value="InterPro"/>
</dbReference>